<dbReference type="PANTHER" id="PTHR13847:SF289">
    <property type="entry name" value="GLYCINE OXIDASE"/>
    <property type="match status" value="1"/>
</dbReference>
<dbReference type="Gene3D" id="3.50.50.60">
    <property type="entry name" value="FAD/NAD(P)-binding domain"/>
    <property type="match status" value="1"/>
</dbReference>
<evidence type="ECO:0000256" key="1">
    <source>
        <dbReference type="ARBA" id="ARBA00023002"/>
    </source>
</evidence>
<keyword evidence="1" id="KW-0560">Oxidoreductase</keyword>
<keyword evidence="4" id="KW-1185">Reference proteome</keyword>
<proteinExistence type="predicted"/>
<dbReference type="SUPFAM" id="SSF54373">
    <property type="entry name" value="FAD-linked reductases, C-terminal domain"/>
    <property type="match status" value="1"/>
</dbReference>
<name>A0A923PKX3_9BACT</name>
<dbReference type="SUPFAM" id="SSF51971">
    <property type="entry name" value="Nucleotide-binding domain"/>
    <property type="match status" value="1"/>
</dbReference>
<dbReference type="InterPro" id="IPR006076">
    <property type="entry name" value="FAD-dep_OxRdtase"/>
</dbReference>
<evidence type="ECO:0000313" key="4">
    <source>
        <dbReference type="Proteomes" id="UP000650081"/>
    </source>
</evidence>
<evidence type="ECO:0000259" key="2">
    <source>
        <dbReference type="Pfam" id="PF01266"/>
    </source>
</evidence>
<feature type="domain" description="FAD dependent oxidoreductase" evidence="2">
    <location>
        <begin position="2"/>
        <end position="347"/>
    </location>
</feature>
<dbReference type="GO" id="GO:0005737">
    <property type="term" value="C:cytoplasm"/>
    <property type="evidence" value="ECO:0007669"/>
    <property type="project" value="TreeGrafter"/>
</dbReference>
<protein>
    <submittedName>
        <fullName evidence="3">FAD-dependent oxidoreductase</fullName>
    </submittedName>
</protein>
<dbReference type="InterPro" id="IPR036188">
    <property type="entry name" value="FAD/NAD-bd_sf"/>
</dbReference>
<gene>
    <name evidence="3" type="ORF">H9S92_02875</name>
</gene>
<dbReference type="Pfam" id="PF01266">
    <property type="entry name" value="DAO"/>
    <property type="match status" value="1"/>
</dbReference>
<organism evidence="3 4">
    <name type="scientific">Neolewinella lacunae</name>
    <dbReference type="NCBI Taxonomy" id="1517758"/>
    <lineage>
        <taxon>Bacteria</taxon>
        <taxon>Pseudomonadati</taxon>
        <taxon>Bacteroidota</taxon>
        <taxon>Saprospiria</taxon>
        <taxon>Saprospirales</taxon>
        <taxon>Lewinellaceae</taxon>
        <taxon>Neolewinella</taxon>
    </lineage>
</organism>
<dbReference type="PANTHER" id="PTHR13847">
    <property type="entry name" value="SARCOSINE DEHYDROGENASE-RELATED"/>
    <property type="match status" value="1"/>
</dbReference>
<dbReference type="AlphaFoldDB" id="A0A923PKX3"/>
<comment type="caution">
    <text evidence="3">The sequence shown here is derived from an EMBL/GenBank/DDBJ whole genome shotgun (WGS) entry which is preliminary data.</text>
</comment>
<dbReference type="GO" id="GO:0016491">
    <property type="term" value="F:oxidoreductase activity"/>
    <property type="evidence" value="ECO:0007669"/>
    <property type="project" value="UniProtKB-KW"/>
</dbReference>
<accession>A0A923PKX3</accession>
<sequence length="366" mass="40104">MKILIIGQGLAGTLLGYRLERAGCHVDYVDAPEQTAASDVAAGIINPITGRRFVKSWRIDELLPAARDLYQELERTYGVKIWYDLPLVRSLFNRGDRNDWEVRSADPGYAEYLDDHPDPGRIPEQTVPVFAYAGVRHTARVDLATLVAAHRSASSGAGRFRAQAFDYATLPALLGKQPADGALNAGARPGEGAGAAPASAAPYDRIICCEGWRARFNPYFAYLPHGGMKGDVLLVRTTAPPLERMFKHRIFLVPQSDGTYWVGATSDNRFADDAPSPANYQFLSDRLEELLTVPYTIIGHRAAVRPTVRDRRLLLGSHPSWPELLIFNGLGTKGASLAPLASRWLADYLLAGAPLPAEVDIQRFAP</sequence>
<dbReference type="EMBL" id="JACSIT010000050">
    <property type="protein sequence ID" value="MBC6993093.1"/>
    <property type="molecule type" value="Genomic_DNA"/>
</dbReference>
<evidence type="ECO:0000313" key="3">
    <source>
        <dbReference type="EMBL" id="MBC6993093.1"/>
    </source>
</evidence>
<reference evidence="3" key="1">
    <citation type="submission" date="2020-08" db="EMBL/GenBank/DDBJ databases">
        <title>Lewinella bacteria from marine environments.</title>
        <authorList>
            <person name="Zhong Y."/>
        </authorList>
    </citation>
    <scope>NUCLEOTIDE SEQUENCE</scope>
    <source>
        <strain evidence="3">KCTC 42187</strain>
    </source>
</reference>
<dbReference type="Gene3D" id="3.30.9.10">
    <property type="entry name" value="D-Amino Acid Oxidase, subunit A, domain 2"/>
    <property type="match status" value="1"/>
</dbReference>
<dbReference type="Proteomes" id="UP000650081">
    <property type="component" value="Unassembled WGS sequence"/>
</dbReference>